<keyword evidence="3" id="KW-1185">Reference proteome</keyword>
<sequence length="169" mass="19451">MSKPEADDGLDRVTRAVIYPPLRASNRRAAGRDRSRVGDSQRRNRHRHRERTATAAPAWRASDRSEDAPENTYTDYFVLNDLTVNLDRDPGRILPLESPTDKCKNMRNALQEGKKPYRLADARRVWRVTTVKYPLLVLVRPNDVICQGNSYRDRRSGNEGNVETDDFVK</sequence>
<name>A0A4C1U8B8_EUMVA</name>
<accession>A0A4C1U8B8</accession>
<reference evidence="2 3" key="1">
    <citation type="journal article" date="2019" name="Commun. Biol.">
        <title>The bagworm genome reveals a unique fibroin gene that provides high tensile strength.</title>
        <authorList>
            <person name="Kono N."/>
            <person name="Nakamura H."/>
            <person name="Ohtoshi R."/>
            <person name="Tomita M."/>
            <person name="Numata K."/>
            <person name="Arakawa K."/>
        </authorList>
    </citation>
    <scope>NUCLEOTIDE SEQUENCE [LARGE SCALE GENOMIC DNA]</scope>
</reference>
<feature type="compositionally biased region" description="Basic and acidic residues" evidence="1">
    <location>
        <begin position="30"/>
        <end position="42"/>
    </location>
</feature>
<proteinExistence type="predicted"/>
<protein>
    <submittedName>
        <fullName evidence="2">Uncharacterized protein</fullName>
    </submittedName>
</protein>
<evidence type="ECO:0000256" key="1">
    <source>
        <dbReference type="SAM" id="MobiDB-lite"/>
    </source>
</evidence>
<feature type="region of interest" description="Disordered" evidence="1">
    <location>
        <begin position="148"/>
        <end position="169"/>
    </location>
</feature>
<comment type="caution">
    <text evidence="2">The sequence shown here is derived from an EMBL/GenBank/DDBJ whole genome shotgun (WGS) entry which is preliminary data.</text>
</comment>
<dbReference type="Proteomes" id="UP000299102">
    <property type="component" value="Unassembled WGS sequence"/>
</dbReference>
<feature type="compositionally biased region" description="Basic and acidic residues" evidence="1">
    <location>
        <begin position="1"/>
        <end position="14"/>
    </location>
</feature>
<dbReference type="EMBL" id="BGZK01000139">
    <property type="protein sequence ID" value="GBP22340.1"/>
    <property type="molecule type" value="Genomic_DNA"/>
</dbReference>
<organism evidence="2 3">
    <name type="scientific">Eumeta variegata</name>
    <name type="common">Bagworm moth</name>
    <name type="synonym">Eumeta japonica</name>
    <dbReference type="NCBI Taxonomy" id="151549"/>
    <lineage>
        <taxon>Eukaryota</taxon>
        <taxon>Metazoa</taxon>
        <taxon>Ecdysozoa</taxon>
        <taxon>Arthropoda</taxon>
        <taxon>Hexapoda</taxon>
        <taxon>Insecta</taxon>
        <taxon>Pterygota</taxon>
        <taxon>Neoptera</taxon>
        <taxon>Endopterygota</taxon>
        <taxon>Lepidoptera</taxon>
        <taxon>Glossata</taxon>
        <taxon>Ditrysia</taxon>
        <taxon>Tineoidea</taxon>
        <taxon>Psychidae</taxon>
        <taxon>Oiketicinae</taxon>
        <taxon>Eumeta</taxon>
    </lineage>
</organism>
<evidence type="ECO:0000313" key="2">
    <source>
        <dbReference type="EMBL" id="GBP22340.1"/>
    </source>
</evidence>
<gene>
    <name evidence="2" type="ORF">EVAR_11855_1</name>
</gene>
<evidence type="ECO:0000313" key="3">
    <source>
        <dbReference type="Proteomes" id="UP000299102"/>
    </source>
</evidence>
<feature type="region of interest" description="Disordered" evidence="1">
    <location>
        <begin position="1"/>
        <end position="68"/>
    </location>
</feature>
<dbReference type="AlphaFoldDB" id="A0A4C1U8B8"/>